<accession>A0AAD5F6M0</accession>
<dbReference type="Proteomes" id="UP001054821">
    <property type="component" value="Chromosome 1"/>
</dbReference>
<dbReference type="EMBL" id="JAJFAZ020000001">
    <property type="protein sequence ID" value="KAI5355038.1"/>
    <property type="molecule type" value="Genomic_DNA"/>
</dbReference>
<keyword evidence="2" id="KW-1185">Reference proteome</keyword>
<gene>
    <name evidence="1" type="ORF">L3X38_007933</name>
</gene>
<sequence>MEEHKHRYLINYFLDRTKVVELEDYFTKIKERKDALRHYYEDTNEFDTADFMNMILLDAAFVIELLLRNSEEELDDDND</sequence>
<dbReference type="PANTHER" id="PTHR31170:SF25">
    <property type="entry name" value="BNAA09G04570D PROTEIN"/>
    <property type="match status" value="1"/>
</dbReference>
<dbReference type="InterPro" id="IPR004158">
    <property type="entry name" value="DUF247_pln"/>
</dbReference>
<proteinExistence type="predicted"/>
<name>A0AAD5F6M0_PRUDU</name>
<evidence type="ECO:0000313" key="2">
    <source>
        <dbReference type="Proteomes" id="UP001054821"/>
    </source>
</evidence>
<organism evidence="1 2">
    <name type="scientific">Prunus dulcis</name>
    <name type="common">Almond</name>
    <name type="synonym">Amygdalus dulcis</name>
    <dbReference type="NCBI Taxonomy" id="3755"/>
    <lineage>
        <taxon>Eukaryota</taxon>
        <taxon>Viridiplantae</taxon>
        <taxon>Streptophyta</taxon>
        <taxon>Embryophyta</taxon>
        <taxon>Tracheophyta</taxon>
        <taxon>Spermatophyta</taxon>
        <taxon>Magnoliopsida</taxon>
        <taxon>eudicotyledons</taxon>
        <taxon>Gunneridae</taxon>
        <taxon>Pentapetalae</taxon>
        <taxon>rosids</taxon>
        <taxon>fabids</taxon>
        <taxon>Rosales</taxon>
        <taxon>Rosaceae</taxon>
        <taxon>Amygdaloideae</taxon>
        <taxon>Amygdaleae</taxon>
        <taxon>Prunus</taxon>
    </lineage>
</organism>
<dbReference type="PANTHER" id="PTHR31170">
    <property type="entry name" value="BNAC04G53230D PROTEIN"/>
    <property type="match status" value="1"/>
</dbReference>
<comment type="caution">
    <text evidence="1">The sequence shown here is derived from an EMBL/GenBank/DDBJ whole genome shotgun (WGS) entry which is preliminary data.</text>
</comment>
<dbReference type="AlphaFoldDB" id="A0AAD5F6M0"/>
<dbReference type="Pfam" id="PF03140">
    <property type="entry name" value="DUF247"/>
    <property type="match status" value="1"/>
</dbReference>
<reference evidence="1 2" key="1">
    <citation type="journal article" date="2022" name="G3 (Bethesda)">
        <title>Whole-genome sequence and methylome profiling of the almond [Prunus dulcis (Mill.) D.A. Webb] cultivar 'Nonpareil'.</title>
        <authorList>
            <person name="D'Amico-Willman K.M."/>
            <person name="Ouma W.Z."/>
            <person name="Meulia T."/>
            <person name="Sideli G.M."/>
            <person name="Gradziel T.M."/>
            <person name="Fresnedo-Ramirez J."/>
        </authorList>
    </citation>
    <scope>NUCLEOTIDE SEQUENCE [LARGE SCALE GENOMIC DNA]</scope>
    <source>
        <strain evidence="1">Clone GOH B32 T37-40</strain>
    </source>
</reference>
<protein>
    <submittedName>
        <fullName evidence="1">Uncharacterized protein</fullName>
    </submittedName>
</protein>
<evidence type="ECO:0000313" key="1">
    <source>
        <dbReference type="EMBL" id="KAI5355038.1"/>
    </source>
</evidence>